<dbReference type="InterPro" id="IPR006343">
    <property type="entry name" value="DnaB/C_C"/>
</dbReference>
<dbReference type="EMBL" id="JXKQ01000009">
    <property type="protein sequence ID" value="OJG44990.1"/>
    <property type="molecule type" value="Genomic_DNA"/>
</dbReference>
<dbReference type="STRING" id="249189.RV04_GL002510"/>
<dbReference type="AlphaFoldDB" id="A0A1L8TL28"/>
<keyword evidence="6" id="KW-1185">Reference proteome</keyword>
<dbReference type="RefSeq" id="WP_071858355.1">
    <property type="nucleotide sequence ID" value="NZ_JBHSHK010000006.1"/>
</dbReference>
<evidence type="ECO:0000313" key="6">
    <source>
        <dbReference type="Proteomes" id="UP000182077"/>
    </source>
</evidence>
<name>A0A1L8TL28_9ENTE</name>
<comment type="caution">
    <text evidence="5">The sequence shown here is derived from an EMBL/GenBank/DDBJ whole genome shotgun (WGS) entry which is preliminary data.</text>
</comment>
<gene>
    <name evidence="5" type="ORF">RV04_GL002510</name>
</gene>
<evidence type="ECO:0000256" key="1">
    <source>
        <dbReference type="ARBA" id="ARBA00093462"/>
    </source>
</evidence>
<sequence length="441" mass="50695">MAQELKPSTFYTVYGEPQLDESKRDALVYLYQPIIGSVALSVYFTLKSDIDLEGVSTSLMHADLLSAIDTGLMHFLKARDHLEGIGLLETYQKEDPDLGMQLLYALRAPLTPEKFFQDPLMAYLLMDKIGKRRYERLAERFKPKMIEKTSAKNITKRFREVYRLDEQAFASHSEILEQTQEDFTEKSDFDWSLFSQQLRRFNLILTIEEREKLQTFQTLYGLNELDLAEYVAKASAGEKNGLNFNYLRQLMNKEKRPTVVAEDPTSKLVPTEKSVSTETNFSPQETEIIAQSKKIAPVTFLRAIKREKGGFETNTEVRLLEELIGRNLLPKSVINIIINYILVIQNQAVINANYLNAIANDWAQKKITTPEEAINHVRENNQKLVRKPQASRPSYQKRGTGRKEALPEHIKQPPKETKLSPEKEAELNRKLAAYLNKEGDD</sequence>
<comment type="similarity">
    <text evidence="1">Belongs to the DnaB/DnaD family.</text>
</comment>
<dbReference type="InterPro" id="IPR058660">
    <property type="entry name" value="WHD_DnaB"/>
</dbReference>
<feature type="compositionally biased region" description="Polar residues" evidence="2">
    <location>
        <begin position="273"/>
        <end position="282"/>
    </location>
</feature>
<evidence type="ECO:0000313" key="5">
    <source>
        <dbReference type="EMBL" id="OJG44990.1"/>
    </source>
</evidence>
<accession>A0A1L8TL28</accession>
<feature type="domain" description="Replicative helicase loading/DNA remodeling protein DnaB N-terminal winged helix" evidence="4">
    <location>
        <begin position="11"/>
        <end position="247"/>
    </location>
</feature>
<reference evidence="5 6" key="1">
    <citation type="submission" date="2014-12" db="EMBL/GenBank/DDBJ databases">
        <title>Draft genome sequences of 29 type strains of Enterococci.</title>
        <authorList>
            <person name="Zhong Z."/>
            <person name="Sun Z."/>
            <person name="Liu W."/>
            <person name="Zhang W."/>
            <person name="Zhang H."/>
        </authorList>
    </citation>
    <scope>NUCLEOTIDE SEQUENCE [LARGE SCALE GENOMIC DNA]</scope>
    <source>
        <strain evidence="5 6">DSM 17122</strain>
    </source>
</reference>
<feature type="region of interest" description="Disordered" evidence="2">
    <location>
        <begin position="262"/>
        <end position="282"/>
    </location>
</feature>
<feature type="compositionally biased region" description="Basic and acidic residues" evidence="2">
    <location>
        <begin position="401"/>
        <end position="426"/>
    </location>
</feature>
<proteinExistence type="inferred from homology"/>
<dbReference type="InterPro" id="IPR034829">
    <property type="entry name" value="DnaD-like_sf"/>
</dbReference>
<dbReference type="Gene3D" id="1.10.10.630">
    <property type="entry name" value="DnaD domain-like"/>
    <property type="match status" value="1"/>
</dbReference>
<evidence type="ECO:0000256" key="2">
    <source>
        <dbReference type="SAM" id="MobiDB-lite"/>
    </source>
</evidence>
<dbReference type="Pfam" id="PF25888">
    <property type="entry name" value="WHD_DnaB"/>
    <property type="match status" value="1"/>
</dbReference>
<feature type="domain" description="DnaB/C C-terminal" evidence="3">
    <location>
        <begin position="302"/>
        <end position="376"/>
    </location>
</feature>
<evidence type="ECO:0000259" key="4">
    <source>
        <dbReference type="Pfam" id="PF25888"/>
    </source>
</evidence>
<dbReference type="Proteomes" id="UP000182077">
    <property type="component" value="Unassembled WGS sequence"/>
</dbReference>
<evidence type="ECO:0000259" key="3">
    <source>
        <dbReference type="Pfam" id="PF07261"/>
    </source>
</evidence>
<dbReference type="Pfam" id="PF07261">
    <property type="entry name" value="DnaB_2"/>
    <property type="match status" value="1"/>
</dbReference>
<dbReference type="OrthoDB" id="2082007at2"/>
<feature type="region of interest" description="Disordered" evidence="2">
    <location>
        <begin position="378"/>
        <end position="426"/>
    </location>
</feature>
<organism evidence="5 6">
    <name type="scientific">Enterococcus hermanniensis</name>
    <dbReference type="NCBI Taxonomy" id="249189"/>
    <lineage>
        <taxon>Bacteria</taxon>
        <taxon>Bacillati</taxon>
        <taxon>Bacillota</taxon>
        <taxon>Bacilli</taxon>
        <taxon>Lactobacillales</taxon>
        <taxon>Enterococcaceae</taxon>
        <taxon>Enterococcus</taxon>
    </lineage>
</organism>
<protein>
    <submittedName>
        <fullName evidence="5">Uncharacterized protein</fullName>
    </submittedName>
</protein>